<dbReference type="GO" id="GO:0022857">
    <property type="term" value="F:transmembrane transporter activity"/>
    <property type="evidence" value="ECO:0007669"/>
    <property type="project" value="InterPro"/>
</dbReference>
<keyword evidence="6 8" id="KW-1133">Transmembrane helix</keyword>
<dbReference type="InterPro" id="IPR036259">
    <property type="entry name" value="MFS_trans_sf"/>
</dbReference>
<feature type="transmembrane region" description="Helical" evidence="8">
    <location>
        <begin position="379"/>
        <end position="401"/>
    </location>
</feature>
<evidence type="ECO:0000256" key="2">
    <source>
        <dbReference type="ARBA" id="ARBA00008335"/>
    </source>
</evidence>
<evidence type="ECO:0000259" key="9">
    <source>
        <dbReference type="PROSITE" id="PS50850"/>
    </source>
</evidence>
<dbReference type="GO" id="GO:0005886">
    <property type="term" value="C:plasma membrane"/>
    <property type="evidence" value="ECO:0007669"/>
    <property type="project" value="UniProtKB-SubCell"/>
</dbReference>
<feature type="transmembrane region" description="Helical" evidence="8">
    <location>
        <begin position="83"/>
        <end position="103"/>
    </location>
</feature>
<feature type="transmembrane region" description="Helical" evidence="8">
    <location>
        <begin position="254"/>
        <end position="274"/>
    </location>
</feature>
<dbReference type="Gene3D" id="1.20.1250.20">
    <property type="entry name" value="MFS general substrate transporter like domains"/>
    <property type="match status" value="1"/>
</dbReference>
<evidence type="ECO:0000256" key="6">
    <source>
        <dbReference type="ARBA" id="ARBA00022989"/>
    </source>
</evidence>
<feature type="transmembrane region" description="Helical" evidence="8">
    <location>
        <begin position="407"/>
        <end position="427"/>
    </location>
</feature>
<evidence type="ECO:0000256" key="5">
    <source>
        <dbReference type="ARBA" id="ARBA00022692"/>
    </source>
</evidence>
<keyword evidence="11" id="KW-1185">Reference proteome</keyword>
<feature type="transmembrane region" description="Helical" evidence="8">
    <location>
        <begin position="140"/>
        <end position="162"/>
    </location>
</feature>
<comment type="similarity">
    <text evidence="2">Belongs to the major facilitator superfamily.</text>
</comment>
<dbReference type="PROSITE" id="PS50850">
    <property type="entry name" value="MFS"/>
    <property type="match status" value="1"/>
</dbReference>
<evidence type="ECO:0000256" key="3">
    <source>
        <dbReference type="ARBA" id="ARBA00022448"/>
    </source>
</evidence>
<dbReference type="EMBL" id="FOFG01000016">
    <property type="protein sequence ID" value="SER36818.1"/>
    <property type="molecule type" value="Genomic_DNA"/>
</dbReference>
<dbReference type="OrthoDB" id="63984at2"/>
<dbReference type="SUPFAM" id="SSF103473">
    <property type="entry name" value="MFS general substrate transporter"/>
    <property type="match status" value="1"/>
</dbReference>
<dbReference type="CDD" id="cd17324">
    <property type="entry name" value="MFS_NepI_like"/>
    <property type="match status" value="1"/>
</dbReference>
<keyword evidence="7 8" id="KW-0472">Membrane</keyword>
<keyword evidence="5 8" id="KW-0812">Transmembrane</keyword>
<feature type="transmembrane region" description="Helical" evidence="8">
    <location>
        <begin position="115"/>
        <end position="134"/>
    </location>
</feature>
<name>A0A1H9NLK0_9HYPH</name>
<feature type="transmembrane region" description="Helical" evidence="8">
    <location>
        <begin position="51"/>
        <end position="71"/>
    </location>
</feature>
<evidence type="ECO:0000313" key="11">
    <source>
        <dbReference type="Proteomes" id="UP000199647"/>
    </source>
</evidence>
<feature type="domain" description="Major facilitator superfamily (MFS) profile" evidence="9">
    <location>
        <begin position="45"/>
        <end position="430"/>
    </location>
</feature>
<reference evidence="10 11" key="1">
    <citation type="submission" date="2016-10" db="EMBL/GenBank/DDBJ databases">
        <authorList>
            <person name="de Groot N.N."/>
        </authorList>
    </citation>
    <scope>NUCLEOTIDE SEQUENCE [LARGE SCALE GENOMIC DNA]</scope>
    <source>
        <strain evidence="10 11">A52C2</strain>
    </source>
</reference>
<dbReference type="PANTHER" id="PTHR43271">
    <property type="entry name" value="BLL2771 PROTEIN"/>
    <property type="match status" value="1"/>
</dbReference>
<dbReference type="InterPro" id="IPR020846">
    <property type="entry name" value="MFS_dom"/>
</dbReference>
<protein>
    <submittedName>
        <fullName evidence="10">MFS transporter, YNFM family, putative membrane transport protein</fullName>
    </submittedName>
</protein>
<feature type="transmembrane region" description="Helical" evidence="8">
    <location>
        <begin position="174"/>
        <end position="196"/>
    </location>
</feature>
<dbReference type="PANTHER" id="PTHR43271:SF1">
    <property type="entry name" value="INNER MEMBRANE TRANSPORT PROTEIN YNFM"/>
    <property type="match status" value="1"/>
</dbReference>
<dbReference type="STRING" id="1855383.SAMN05216548_11665"/>
<sequence length="436" mass="45297">MLQNARGRPVTTEEEIERFEDLPSDALIPDEDDGPGGYLQRGTPAYRRANLALFAAGFSTFALMYCVQPLMPVFSENLGISPAAASLSLSVTTGVLAFAMLLAGSISEARGRKNLMTVSLLAAGVLTLLAAFAPNWGSFLVIRALEGLALSGVPAIAMAYLAEEVQPEGLGAAMGLYVGGTAFGGMAGRVLTGLMVDASGSWRVAIGGIGILGLIAALAFWRLLPPSRHFVAKRGRGLSPFVTSFAGLFRDAGLPWLFLSGFILMGAFVTVYNYTGYRLMAPEFGLGQAEVGAIFLIYLLGIPSSAWFGVLGGRIGRGPTLIAAVVLMLAGLGLTTAHGLVPVVLGIAVFTIGFFGGHSLASGWVGARGSASRAQASSLYLFSYYAGSSLIGAYGGTLWSADGWRGVATLVGIVLLVGFGGAIRLALLKREPPKFA</sequence>
<feature type="transmembrane region" description="Helical" evidence="8">
    <location>
        <begin position="202"/>
        <end position="224"/>
    </location>
</feature>
<dbReference type="Proteomes" id="UP000199647">
    <property type="component" value="Unassembled WGS sequence"/>
</dbReference>
<comment type="subcellular location">
    <subcellularLocation>
        <location evidence="1">Cell membrane</location>
        <topology evidence="1">Multi-pass membrane protein</topology>
    </subcellularLocation>
</comment>
<evidence type="ECO:0000256" key="7">
    <source>
        <dbReference type="ARBA" id="ARBA00023136"/>
    </source>
</evidence>
<gene>
    <name evidence="10" type="ORF">SAMN05216548_11665</name>
</gene>
<evidence type="ECO:0000256" key="4">
    <source>
        <dbReference type="ARBA" id="ARBA00022475"/>
    </source>
</evidence>
<dbReference type="InterPro" id="IPR011701">
    <property type="entry name" value="MFS"/>
</dbReference>
<dbReference type="Pfam" id="PF07690">
    <property type="entry name" value="MFS_1"/>
    <property type="match status" value="1"/>
</dbReference>
<organism evidence="10 11">
    <name type="scientific">Faunimonas pinastri</name>
    <dbReference type="NCBI Taxonomy" id="1855383"/>
    <lineage>
        <taxon>Bacteria</taxon>
        <taxon>Pseudomonadati</taxon>
        <taxon>Pseudomonadota</taxon>
        <taxon>Alphaproteobacteria</taxon>
        <taxon>Hyphomicrobiales</taxon>
        <taxon>Afifellaceae</taxon>
        <taxon>Faunimonas</taxon>
    </lineage>
</organism>
<accession>A0A1H9NLK0</accession>
<feature type="transmembrane region" description="Helical" evidence="8">
    <location>
        <begin position="294"/>
        <end position="313"/>
    </location>
</feature>
<dbReference type="AlphaFoldDB" id="A0A1H9NLK0"/>
<evidence type="ECO:0000256" key="8">
    <source>
        <dbReference type="SAM" id="Phobius"/>
    </source>
</evidence>
<evidence type="ECO:0000313" key="10">
    <source>
        <dbReference type="EMBL" id="SER36818.1"/>
    </source>
</evidence>
<dbReference type="RefSeq" id="WP_092498977.1">
    <property type="nucleotide sequence ID" value="NZ_FOFG01000016.1"/>
</dbReference>
<evidence type="ECO:0000256" key="1">
    <source>
        <dbReference type="ARBA" id="ARBA00004651"/>
    </source>
</evidence>
<keyword evidence="4" id="KW-1003">Cell membrane</keyword>
<proteinExistence type="inferred from homology"/>
<keyword evidence="3" id="KW-0813">Transport</keyword>
<feature type="transmembrane region" description="Helical" evidence="8">
    <location>
        <begin position="347"/>
        <end position="367"/>
    </location>
</feature>
<feature type="transmembrane region" description="Helical" evidence="8">
    <location>
        <begin position="320"/>
        <end position="341"/>
    </location>
</feature>